<organism evidence="1 2">
    <name type="scientific">Kipferlia bialata</name>
    <dbReference type="NCBI Taxonomy" id="797122"/>
    <lineage>
        <taxon>Eukaryota</taxon>
        <taxon>Metamonada</taxon>
        <taxon>Carpediemonas-like organisms</taxon>
        <taxon>Kipferlia</taxon>
    </lineage>
</organism>
<dbReference type="AlphaFoldDB" id="A0A9K3CN22"/>
<name>A0A9K3CN22_9EUKA</name>
<evidence type="ECO:0000313" key="2">
    <source>
        <dbReference type="Proteomes" id="UP000265618"/>
    </source>
</evidence>
<dbReference type="Proteomes" id="UP000265618">
    <property type="component" value="Unassembled WGS sequence"/>
</dbReference>
<dbReference type="EMBL" id="BDIP01000120">
    <property type="protein sequence ID" value="GIQ80193.1"/>
    <property type="molecule type" value="Genomic_DNA"/>
</dbReference>
<proteinExistence type="predicted"/>
<accession>A0A9K3CN22</accession>
<evidence type="ECO:0000313" key="1">
    <source>
        <dbReference type="EMBL" id="GIQ80193.1"/>
    </source>
</evidence>
<sequence length="557" mass="59973">MSSESEGIKDLESVLHPVALCLLCGDGDAMSVCVSPLAAYMTHTDEAPTDCDPHIHPIDPEALGSALSALLLCSDTPGLEAALATLSGLYGCPCDTDTDTDTGDHPMGTGDHLSLPLSMLRLMLHIRPVLSGLLSLLLSLMGETGEPDIQALVTQWVSSVGGCWADTQTAVQGLKAPPVSEIQTHFERASHLLGLCVESLNETMLSIHTDVVQGAHAEAEREGERKTLRDLSARSLIQCQSLRFEPSAFCPSLHTPNGGLGVHFSGLYQVLIDRHTRSAEVGGDVTQMLASQIAKAKRTILKYPRVPEDYRSFVYLDMIEFLTGAQYCCHCFKSTPIPDWEKGYDEDGSGPVLCGRCHCTGFCSRDHRALAKTSHDCHCATILSVTQLQSVVKQAAASTSANTHRRELLQRLDGANRRRNVYVETLERENRHGAKPDGTHLAEVQRVLAGVGLSGAALRPSQEGTDMLQEASEFGSHLDEEAGNDAAFVGTVEKIFGAEQTAFMLQQTIGTAPNRLRPALQALTAAEAQCKQSVSRVGQMQTRLDAMEGAHTGCRHG</sequence>
<keyword evidence="2" id="KW-1185">Reference proteome</keyword>
<comment type="caution">
    <text evidence="1">The sequence shown here is derived from an EMBL/GenBank/DDBJ whole genome shotgun (WGS) entry which is preliminary data.</text>
</comment>
<reference evidence="1 2" key="1">
    <citation type="journal article" date="2018" name="PLoS ONE">
        <title>The draft genome of Kipferlia bialata reveals reductive genome evolution in fornicate parasites.</title>
        <authorList>
            <person name="Tanifuji G."/>
            <person name="Takabayashi S."/>
            <person name="Kume K."/>
            <person name="Takagi M."/>
            <person name="Nakayama T."/>
            <person name="Kamikawa R."/>
            <person name="Inagaki Y."/>
            <person name="Hashimoto T."/>
        </authorList>
    </citation>
    <scope>NUCLEOTIDE SEQUENCE [LARGE SCALE GENOMIC DNA]</scope>
    <source>
        <strain evidence="1">NY0173</strain>
    </source>
</reference>
<protein>
    <submittedName>
        <fullName evidence="1">Uncharacterized protein</fullName>
    </submittedName>
</protein>
<gene>
    <name evidence="1" type="ORF">KIPB_000952</name>
</gene>